<accession>A0ABR8Q302</accession>
<proteinExistence type="predicted"/>
<dbReference type="EMBL" id="JACSQZ010000017">
    <property type="protein sequence ID" value="MBD7914797.1"/>
    <property type="molecule type" value="Genomic_DNA"/>
</dbReference>
<gene>
    <name evidence="1" type="ORF">H9660_06525</name>
</gene>
<dbReference type="RefSeq" id="WP_191749563.1">
    <property type="nucleotide sequence ID" value="NZ_JACSQZ010000017.1"/>
</dbReference>
<evidence type="ECO:0000313" key="1">
    <source>
        <dbReference type="EMBL" id="MBD7914797.1"/>
    </source>
</evidence>
<comment type="caution">
    <text evidence="1">The sequence shown here is derived from an EMBL/GenBank/DDBJ whole genome shotgun (WGS) entry which is preliminary data.</text>
</comment>
<evidence type="ECO:0000313" key="2">
    <source>
        <dbReference type="Proteomes" id="UP000640335"/>
    </source>
</evidence>
<reference evidence="1 2" key="1">
    <citation type="submission" date="2020-08" db="EMBL/GenBank/DDBJ databases">
        <title>A Genomic Blueprint of the Chicken Gut Microbiome.</title>
        <authorList>
            <person name="Gilroy R."/>
            <person name="Ravi A."/>
            <person name="Getino M."/>
            <person name="Pursley I."/>
            <person name="Horton D.L."/>
            <person name="Alikhan N.-F."/>
            <person name="Baker D."/>
            <person name="Gharbi K."/>
            <person name="Hall N."/>
            <person name="Watson M."/>
            <person name="Adriaenssens E.M."/>
            <person name="Foster-Nyarko E."/>
            <person name="Jarju S."/>
            <person name="Secka A."/>
            <person name="Antonio M."/>
            <person name="Oren A."/>
            <person name="Chaudhuri R."/>
            <person name="La Ragione R.M."/>
            <person name="Hildebrand F."/>
            <person name="Pallen M.J."/>
        </authorList>
    </citation>
    <scope>NUCLEOTIDE SEQUENCE [LARGE SCALE GENOMIC DNA]</scope>
    <source>
        <strain evidence="1 2">Sa3CUN1</strain>
    </source>
</reference>
<organism evidence="1 2">
    <name type="scientific">Clostridium gallinarum</name>
    <dbReference type="NCBI Taxonomy" id="2762246"/>
    <lineage>
        <taxon>Bacteria</taxon>
        <taxon>Bacillati</taxon>
        <taxon>Bacillota</taxon>
        <taxon>Clostridia</taxon>
        <taxon>Eubacteriales</taxon>
        <taxon>Clostridiaceae</taxon>
        <taxon>Clostridium</taxon>
    </lineage>
</organism>
<name>A0ABR8Q302_9CLOT</name>
<keyword evidence="2" id="KW-1185">Reference proteome</keyword>
<sequence>MTENLKTSEFNIEENTLDISEFNKEKNNIPLSNRRKDIGESIDNFTFGSFPLKRKKDIGGSDFNGIPLKRKDIDKL</sequence>
<protein>
    <submittedName>
        <fullName evidence="1">Uncharacterized protein</fullName>
    </submittedName>
</protein>
<dbReference type="Proteomes" id="UP000640335">
    <property type="component" value="Unassembled WGS sequence"/>
</dbReference>